<dbReference type="GeneID" id="19204582"/>
<dbReference type="RefSeq" id="XP_007763765.1">
    <property type="nucleotide sequence ID" value="XM_007765575.1"/>
</dbReference>
<evidence type="ECO:0000313" key="2">
    <source>
        <dbReference type="EMBL" id="EIW87196.1"/>
    </source>
</evidence>
<feature type="region of interest" description="Disordered" evidence="1">
    <location>
        <begin position="80"/>
        <end position="103"/>
    </location>
</feature>
<dbReference type="EMBL" id="JH711573">
    <property type="protein sequence ID" value="EIW87196.1"/>
    <property type="molecule type" value="Genomic_DNA"/>
</dbReference>
<gene>
    <name evidence="2" type="ORF">CONPUDRAFT_161789</name>
</gene>
<dbReference type="Proteomes" id="UP000053558">
    <property type="component" value="Unassembled WGS sequence"/>
</dbReference>
<feature type="compositionally biased region" description="Low complexity" evidence="1">
    <location>
        <begin position="80"/>
        <end position="95"/>
    </location>
</feature>
<dbReference type="KEGG" id="cput:CONPUDRAFT_161789"/>
<name>A0A5M3N7A1_CONPW</name>
<protein>
    <submittedName>
        <fullName evidence="2">Uncharacterized protein</fullName>
    </submittedName>
</protein>
<dbReference type="OrthoDB" id="2595043at2759"/>
<proteinExistence type="predicted"/>
<organism evidence="2 3">
    <name type="scientific">Coniophora puteana (strain RWD-64-598)</name>
    <name type="common">Brown rot fungus</name>
    <dbReference type="NCBI Taxonomy" id="741705"/>
    <lineage>
        <taxon>Eukaryota</taxon>
        <taxon>Fungi</taxon>
        <taxon>Dikarya</taxon>
        <taxon>Basidiomycota</taxon>
        <taxon>Agaricomycotina</taxon>
        <taxon>Agaricomycetes</taxon>
        <taxon>Agaricomycetidae</taxon>
        <taxon>Boletales</taxon>
        <taxon>Coniophorineae</taxon>
        <taxon>Coniophoraceae</taxon>
        <taxon>Coniophora</taxon>
    </lineage>
</organism>
<dbReference type="AlphaFoldDB" id="A0A5M3N7A1"/>
<comment type="caution">
    <text evidence="2">The sequence shown here is derived from an EMBL/GenBank/DDBJ whole genome shotgun (WGS) entry which is preliminary data.</text>
</comment>
<keyword evidence="3" id="KW-1185">Reference proteome</keyword>
<sequence length="103" mass="10899">MPSITSSTNNASAQPPLQARLQSDIDQLQALLSNGELDGDGVENLAELLSRLEDANGVAEGVESRLDDVIGTLDTLLASLEQQEQEGSQKESTTSDSTPQESQ</sequence>
<evidence type="ECO:0000256" key="1">
    <source>
        <dbReference type="SAM" id="MobiDB-lite"/>
    </source>
</evidence>
<accession>A0A5M3N7A1</accession>
<evidence type="ECO:0000313" key="3">
    <source>
        <dbReference type="Proteomes" id="UP000053558"/>
    </source>
</evidence>
<reference evidence="3" key="1">
    <citation type="journal article" date="2012" name="Science">
        <title>The Paleozoic origin of enzymatic lignin decomposition reconstructed from 31 fungal genomes.</title>
        <authorList>
            <person name="Floudas D."/>
            <person name="Binder M."/>
            <person name="Riley R."/>
            <person name="Barry K."/>
            <person name="Blanchette R.A."/>
            <person name="Henrissat B."/>
            <person name="Martinez A.T."/>
            <person name="Otillar R."/>
            <person name="Spatafora J.W."/>
            <person name="Yadav J.S."/>
            <person name="Aerts A."/>
            <person name="Benoit I."/>
            <person name="Boyd A."/>
            <person name="Carlson A."/>
            <person name="Copeland A."/>
            <person name="Coutinho P.M."/>
            <person name="de Vries R.P."/>
            <person name="Ferreira P."/>
            <person name="Findley K."/>
            <person name="Foster B."/>
            <person name="Gaskell J."/>
            <person name="Glotzer D."/>
            <person name="Gorecki P."/>
            <person name="Heitman J."/>
            <person name="Hesse C."/>
            <person name="Hori C."/>
            <person name="Igarashi K."/>
            <person name="Jurgens J.A."/>
            <person name="Kallen N."/>
            <person name="Kersten P."/>
            <person name="Kohler A."/>
            <person name="Kuees U."/>
            <person name="Kumar T.K.A."/>
            <person name="Kuo A."/>
            <person name="LaButti K."/>
            <person name="Larrondo L.F."/>
            <person name="Lindquist E."/>
            <person name="Ling A."/>
            <person name="Lombard V."/>
            <person name="Lucas S."/>
            <person name="Lundell T."/>
            <person name="Martin R."/>
            <person name="McLaughlin D.J."/>
            <person name="Morgenstern I."/>
            <person name="Morin E."/>
            <person name="Murat C."/>
            <person name="Nagy L.G."/>
            <person name="Nolan M."/>
            <person name="Ohm R.A."/>
            <person name="Patyshakuliyeva A."/>
            <person name="Rokas A."/>
            <person name="Ruiz-Duenas F.J."/>
            <person name="Sabat G."/>
            <person name="Salamov A."/>
            <person name="Samejima M."/>
            <person name="Schmutz J."/>
            <person name="Slot J.C."/>
            <person name="St John F."/>
            <person name="Stenlid J."/>
            <person name="Sun H."/>
            <person name="Sun S."/>
            <person name="Syed K."/>
            <person name="Tsang A."/>
            <person name="Wiebenga A."/>
            <person name="Young D."/>
            <person name="Pisabarro A."/>
            <person name="Eastwood D.C."/>
            <person name="Martin F."/>
            <person name="Cullen D."/>
            <person name="Grigoriev I.V."/>
            <person name="Hibbett D.S."/>
        </authorList>
    </citation>
    <scope>NUCLEOTIDE SEQUENCE [LARGE SCALE GENOMIC DNA]</scope>
    <source>
        <strain evidence="3">RWD-64-598 SS2</strain>
    </source>
</reference>